<dbReference type="InterPro" id="IPR007214">
    <property type="entry name" value="YbaK/aa-tRNA-synth-assoc-dom"/>
</dbReference>
<dbReference type="GO" id="GO:0016829">
    <property type="term" value="F:lyase activity"/>
    <property type="evidence" value="ECO:0007669"/>
    <property type="project" value="UniProtKB-KW"/>
</dbReference>
<reference evidence="6 9" key="3">
    <citation type="submission" date="2023-08" db="EMBL/GenBank/DDBJ databases">
        <title>Whole genome sequencing of Staphylococcus chromogenes NNSch 2386.</title>
        <authorList>
            <person name="Kropotov V.S."/>
            <person name="Boriskina E.V."/>
            <person name="Gordinskaya N.A."/>
            <person name="Shkurkina I.S."/>
            <person name="Kryazhev D.V."/>
            <person name="Alekseeva A.E."/>
            <person name="Makhova M.A."/>
        </authorList>
    </citation>
    <scope>NUCLEOTIDE SEQUENCE [LARGE SCALE GENOMIC DNA]</scope>
    <source>
        <strain evidence="6 9">NNSch 2386</strain>
    </source>
</reference>
<dbReference type="CDD" id="cd00002">
    <property type="entry name" value="YbaK_deacylase"/>
    <property type="match status" value="1"/>
</dbReference>
<dbReference type="EC" id="4.2.-.-" evidence="4"/>
<accession>A0AAE5T1B2</accession>
<evidence type="ECO:0000256" key="2">
    <source>
        <dbReference type="ARBA" id="ARBA00022917"/>
    </source>
</evidence>
<keyword evidence="2 4" id="KW-0648">Protein biosynthesis</keyword>
<dbReference type="PANTHER" id="PTHR30411:SF0">
    <property type="entry name" value="CYS-TRNA(PRO)_CYS-TRNA(CYS) DEACYLASE YBAK"/>
    <property type="match status" value="1"/>
</dbReference>
<dbReference type="Gene3D" id="3.90.960.10">
    <property type="entry name" value="YbaK/aminoacyl-tRNA synthetase-associated domain"/>
    <property type="match status" value="1"/>
</dbReference>
<dbReference type="GO" id="GO:0006412">
    <property type="term" value="P:translation"/>
    <property type="evidence" value="ECO:0007669"/>
    <property type="project" value="UniProtKB-KW"/>
</dbReference>
<dbReference type="InterPro" id="IPR036754">
    <property type="entry name" value="YbaK/aa-tRNA-synt-asso_dom_sf"/>
</dbReference>
<keyword evidence="3 4" id="KW-0456">Lyase</keyword>
<evidence type="ECO:0000313" key="9">
    <source>
        <dbReference type="Proteomes" id="UP001240157"/>
    </source>
</evidence>
<evidence type="ECO:0000313" key="6">
    <source>
        <dbReference type="EMBL" id="MDQ7175358.1"/>
    </source>
</evidence>
<comment type="caution">
    <text evidence="7">The sequence shown here is derived from an EMBL/GenBank/DDBJ whole genome shotgun (WGS) entry which is preliminary data.</text>
</comment>
<dbReference type="PIRSF" id="PIRSF006181">
    <property type="entry name" value="EbsC_YbaK"/>
    <property type="match status" value="1"/>
</dbReference>
<dbReference type="RefSeq" id="WP_105965133.1">
    <property type="nucleotide sequence ID" value="NZ_JAHCNX010000002.1"/>
</dbReference>
<comment type="similarity">
    <text evidence="1 4">Belongs to the prolyl-tRNA editing family. YbaK/EbsC subfamily.</text>
</comment>
<dbReference type="GO" id="GO:0002161">
    <property type="term" value="F:aminoacyl-tRNA deacylase activity"/>
    <property type="evidence" value="ECO:0007669"/>
    <property type="project" value="InterPro"/>
</dbReference>
<evidence type="ECO:0000313" key="8">
    <source>
        <dbReference type="Proteomes" id="UP000242704"/>
    </source>
</evidence>
<feature type="domain" description="YbaK/aminoacyl-tRNA synthetase-associated" evidence="5">
    <location>
        <begin position="34"/>
        <end position="146"/>
    </location>
</feature>
<evidence type="ECO:0000256" key="3">
    <source>
        <dbReference type="ARBA" id="ARBA00023239"/>
    </source>
</evidence>
<evidence type="ECO:0000256" key="4">
    <source>
        <dbReference type="PIRNR" id="PIRNR006181"/>
    </source>
</evidence>
<dbReference type="Proteomes" id="UP001240157">
    <property type="component" value="Unassembled WGS sequence"/>
</dbReference>
<dbReference type="Proteomes" id="UP000242704">
    <property type="component" value="Unassembled WGS sequence"/>
</dbReference>
<protein>
    <recommendedName>
        <fullName evidence="4">Cys-tRNA(Pro)/Cys-tRNA(Cys) deacylase</fullName>
        <ecNumber evidence="4">4.2.-.-</ecNumber>
    </recommendedName>
</protein>
<dbReference type="SUPFAM" id="SSF55826">
    <property type="entry name" value="YbaK/ProRS associated domain"/>
    <property type="match status" value="1"/>
</dbReference>
<dbReference type="EMBL" id="JAVGJF010000022">
    <property type="protein sequence ID" value="MDQ7175358.1"/>
    <property type="molecule type" value="Genomic_DNA"/>
</dbReference>
<dbReference type="NCBIfam" id="TIGR00011">
    <property type="entry name" value="YbaK_EbsC"/>
    <property type="match status" value="1"/>
</dbReference>
<dbReference type="PANTHER" id="PTHR30411">
    <property type="entry name" value="CYTOPLASMIC PROTEIN"/>
    <property type="match status" value="1"/>
</dbReference>
<evidence type="ECO:0000259" key="5">
    <source>
        <dbReference type="Pfam" id="PF04073"/>
    </source>
</evidence>
<name>A0AAE5T1B2_STACR</name>
<gene>
    <name evidence="7" type="primary">ybaK</name>
    <name evidence="7" type="ORF">BU653_00885</name>
    <name evidence="6" type="ORF">RCF65_05100</name>
</gene>
<dbReference type="InterPro" id="IPR004369">
    <property type="entry name" value="Prolyl-tRNA_editing_YbaK/EbsC"/>
</dbReference>
<sequence>MAKKTNAMRRLDQAKVSYEVRTFEVGDSHMDGAHVAEKIGVNPEQVFKTLVLENAQHDHFVFVIPVQAHLDMKQAAHVVGEKKLQLMPHDDLKRVTGYVRGGCSPIGMKTAFPTVFDTTMFDNDRVYVSAGQRGVQMGVDPKDLATLAKAHKASIITT</sequence>
<proteinExistence type="inferred from homology"/>
<dbReference type="AlphaFoldDB" id="A0AAE5T1B2"/>
<reference evidence="7" key="2">
    <citation type="submission" date="2018-03" db="EMBL/GenBank/DDBJ databases">
        <authorList>
            <person name="Naushad S."/>
        </authorList>
    </citation>
    <scope>NUCLEOTIDE SEQUENCE</scope>
    <source>
        <strain evidence="7">SNUC 505</strain>
    </source>
</reference>
<evidence type="ECO:0000256" key="1">
    <source>
        <dbReference type="ARBA" id="ARBA00009798"/>
    </source>
</evidence>
<dbReference type="Pfam" id="PF04073">
    <property type="entry name" value="tRNA_edit"/>
    <property type="match status" value="1"/>
</dbReference>
<dbReference type="EMBL" id="PZBZ01000002">
    <property type="protein sequence ID" value="PTG17129.1"/>
    <property type="molecule type" value="Genomic_DNA"/>
</dbReference>
<organism evidence="7 8">
    <name type="scientific">Staphylococcus chromogenes</name>
    <name type="common">Staphylococcus hyicus subsp. chromogenes</name>
    <dbReference type="NCBI Taxonomy" id="46126"/>
    <lineage>
        <taxon>Bacteria</taxon>
        <taxon>Bacillati</taxon>
        <taxon>Bacillota</taxon>
        <taxon>Bacilli</taxon>
        <taxon>Bacillales</taxon>
        <taxon>Staphylococcaceae</taxon>
        <taxon>Staphylococcus</taxon>
    </lineage>
</organism>
<reference evidence="7 8" key="1">
    <citation type="journal article" date="2016" name="Front. Microbiol.">
        <title>Comprehensive Phylogenetic Analysis of Bovine Non-aureus Staphylococci Species Based on Whole-Genome Sequencing.</title>
        <authorList>
            <person name="Naushad S."/>
            <person name="Barkema H.W."/>
            <person name="Luby C."/>
            <person name="Condas L.A."/>
            <person name="Nobrega D.B."/>
            <person name="Carson D.A."/>
            <person name="De Buck J."/>
        </authorList>
    </citation>
    <scope>NUCLEOTIDE SEQUENCE [LARGE SCALE GENOMIC DNA]</scope>
    <source>
        <strain evidence="7 8">SNUC 505</strain>
    </source>
</reference>
<evidence type="ECO:0000313" key="7">
    <source>
        <dbReference type="EMBL" id="PTG17129.1"/>
    </source>
</evidence>